<dbReference type="Proteomes" id="UP000324222">
    <property type="component" value="Unassembled WGS sequence"/>
</dbReference>
<evidence type="ECO:0000313" key="1">
    <source>
        <dbReference type="EMBL" id="MPC30965.1"/>
    </source>
</evidence>
<organism evidence="1 2">
    <name type="scientific">Portunus trituberculatus</name>
    <name type="common">Swimming crab</name>
    <name type="synonym">Neptunus trituberculatus</name>
    <dbReference type="NCBI Taxonomy" id="210409"/>
    <lineage>
        <taxon>Eukaryota</taxon>
        <taxon>Metazoa</taxon>
        <taxon>Ecdysozoa</taxon>
        <taxon>Arthropoda</taxon>
        <taxon>Crustacea</taxon>
        <taxon>Multicrustacea</taxon>
        <taxon>Malacostraca</taxon>
        <taxon>Eumalacostraca</taxon>
        <taxon>Eucarida</taxon>
        <taxon>Decapoda</taxon>
        <taxon>Pleocyemata</taxon>
        <taxon>Brachyura</taxon>
        <taxon>Eubrachyura</taxon>
        <taxon>Portunoidea</taxon>
        <taxon>Portunidae</taxon>
        <taxon>Portuninae</taxon>
        <taxon>Portunus</taxon>
    </lineage>
</organism>
<gene>
    <name evidence="1" type="ORF">E2C01_024237</name>
</gene>
<protein>
    <submittedName>
        <fullName evidence="1">Uncharacterized protein</fullName>
    </submittedName>
</protein>
<dbReference type="EMBL" id="VSRR010002345">
    <property type="protein sequence ID" value="MPC30965.1"/>
    <property type="molecule type" value="Genomic_DNA"/>
</dbReference>
<sequence length="63" mass="7341">MATHEIWSGMRGEARQAWVWVSWARVEALLTHPMYRRYGAILIIFPGRRCLHGNSAMVGERTR</sequence>
<dbReference type="AlphaFoldDB" id="A0A5B7EC66"/>
<proteinExistence type="predicted"/>
<reference evidence="1 2" key="1">
    <citation type="submission" date="2019-05" db="EMBL/GenBank/DDBJ databases">
        <title>Another draft genome of Portunus trituberculatus and its Hox gene families provides insights of decapod evolution.</title>
        <authorList>
            <person name="Jeong J.-H."/>
            <person name="Song I."/>
            <person name="Kim S."/>
            <person name="Choi T."/>
            <person name="Kim D."/>
            <person name="Ryu S."/>
            <person name="Kim W."/>
        </authorList>
    </citation>
    <scope>NUCLEOTIDE SEQUENCE [LARGE SCALE GENOMIC DNA]</scope>
    <source>
        <tissue evidence="1">Muscle</tissue>
    </source>
</reference>
<name>A0A5B7EC66_PORTR</name>
<comment type="caution">
    <text evidence="1">The sequence shown here is derived from an EMBL/GenBank/DDBJ whole genome shotgun (WGS) entry which is preliminary data.</text>
</comment>
<keyword evidence="2" id="KW-1185">Reference proteome</keyword>
<accession>A0A5B7EC66</accession>
<evidence type="ECO:0000313" key="2">
    <source>
        <dbReference type="Proteomes" id="UP000324222"/>
    </source>
</evidence>